<dbReference type="SUPFAM" id="SSF48452">
    <property type="entry name" value="TPR-like"/>
    <property type="match status" value="1"/>
</dbReference>
<reference evidence="1 2" key="1">
    <citation type="submission" date="2019-03" db="EMBL/GenBank/DDBJ databases">
        <title>Genomic Encyclopedia of Type Strains, Phase IV (KMG-IV): sequencing the most valuable type-strain genomes for metagenomic binning, comparative biology and taxonomic classification.</title>
        <authorList>
            <person name="Goeker M."/>
        </authorList>
    </citation>
    <scope>NUCLEOTIDE SEQUENCE [LARGE SCALE GENOMIC DNA]</scope>
    <source>
        <strain evidence="1 2">DSM 19377</strain>
    </source>
</reference>
<dbReference type="OrthoDB" id="2364593at2"/>
<dbReference type="Pfam" id="PF14559">
    <property type="entry name" value="TPR_19"/>
    <property type="match status" value="1"/>
</dbReference>
<comment type="caution">
    <text evidence="1">The sequence shown here is derived from an EMBL/GenBank/DDBJ whole genome shotgun (WGS) entry which is preliminary data.</text>
</comment>
<dbReference type="SUPFAM" id="SSF116965">
    <property type="entry name" value="Hypothetical protein MPN330"/>
    <property type="match status" value="1"/>
</dbReference>
<dbReference type="Proteomes" id="UP000295416">
    <property type="component" value="Unassembled WGS sequence"/>
</dbReference>
<evidence type="ECO:0000313" key="2">
    <source>
        <dbReference type="Proteomes" id="UP000295416"/>
    </source>
</evidence>
<proteinExistence type="predicted"/>
<dbReference type="Gene3D" id="1.25.40.10">
    <property type="entry name" value="Tetratricopeptide repeat domain"/>
    <property type="match status" value="1"/>
</dbReference>
<dbReference type="AlphaFoldDB" id="A0A4R2PAU7"/>
<name>A0A4R2PAU7_9BACL</name>
<sequence length="351" mass="40481">MRRNDNSRRRRQDNLFFFPQLDERLVEKGVQALKNKQYVQARDLFEQLHELDADHPQAAYGLSICYVELGEYERAEALTEDMLKRDVGDYFDVLRLHITVLIQKRRYKKVIEMIEAVLEEGDVPPDLEVTFQQLAEFSKVRMEEKTTSEVIQDEGHAPHIGREPRDNIDLSGLSSIDPEQQWLTIQKLQHSLSPEDYPQLEDFLTSDEGDPFIKSIVLKTIKDSGFNGIIRVKKFGDTYELTPEIDILFYEGFSDEVKVKIKEVLASDNPTLCDLAEQIWQHFIVAVYPKPLEPDNTDVWAAACSLYTYQINGIETNQDALIQLLNVFERDVQNAVGLIKRVEESASGKKL</sequence>
<protein>
    <submittedName>
        <fullName evidence="1">Tetratricopeptide repeat protein</fullName>
    </submittedName>
</protein>
<dbReference type="EMBL" id="SLXK01000001">
    <property type="protein sequence ID" value="TCP32210.1"/>
    <property type="molecule type" value="Genomic_DNA"/>
</dbReference>
<dbReference type="RefSeq" id="WP_132742709.1">
    <property type="nucleotide sequence ID" value="NZ_SLXK01000001.1"/>
</dbReference>
<organism evidence="1 2">
    <name type="scientific">Scopulibacillus darangshiensis</name>
    <dbReference type="NCBI Taxonomy" id="442528"/>
    <lineage>
        <taxon>Bacteria</taxon>
        <taxon>Bacillati</taxon>
        <taxon>Bacillota</taxon>
        <taxon>Bacilli</taxon>
        <taxon>Bacillales</taxon>
        <taxon>Sporolactobacillaceae</taxon>
        <taxon>Scopulibacillus</taxon>
    </lineage>
</organism>
<dbReference type="InterPro" id="IPR011990">
    <property type="entry name" value="TPR-like_helical_dom_sf"/>
</dbReference>
<gene>
    <name evidence="1" type="ORF">EV207_101188</name>
</gene>
<evidence type="ECO:0000313" key="1">
    <source>
        <dbReference type="EMBL" id="TCP32210.1"/>
    </source>
</evidence>
<keyword evidence="2" id="KW-1185">Reference proteome</keyword>
<accession>A0A4R2PAU7</accession>